<comment type="caution">
    <text evidence="2">The sequence shown here is derived from an EMBL/GenBank/DDBJ whole genome shotgun (WGS) entry which is preliminary data.</text>
</comment>
<feature type="domain" description="Glutamine amidotransferase" evidence="1">
    <location>
        <begin position="81"/>
        <end position="202"/>
    </location>
</feature>
<sequence length="249" mass="26643">MTGQNGGSQDRFLIVKTGSLDDVCVDITKRFGDSEHIFSHAAGIGLCDTSVVEVFKGECLPDGVCGFAGAFVTGSEAMVSHRSVWVERTADWLRTALGKGLPLFGVCFGHQLLAYALGAQVEPNPAGLEIGTIDVSFVGHEDDALFGTLPDKAKFHAIHHETVAALPDGVRPLASSALDNCQAIRLGPYAWGVQFHPEYTAEMMRAIWSASGPEIESGKSIDELLDDTPHGPALMRRFVALARSRCTSD</sequence>
<keyword evidence="2" id="KW-0315">Glutamine amidotransferase</keyword>
<dbReference type="RefSeq" id="WP_109769277.1">
    <property type="nucleotide sequence ID" value="NZ_CP159474.1"/>
</dbReference>
<keyword evidence="3" id="KW-1185">Reference proteome</keyword>
<dbReference type="InterPro" id="IPR017926">
    <property type="entry name" value="GATASE"/>
</dbReference>
<dbReference type="OrthoDB" id="9794816at2"/>
<dbReference type="PANTHER" id="PTHR42695:SF5">
    <property type="entry name" value="GLUTAMINE AMIDOTRANSFERASE YLR126C-RELATED"/>
    <property type="match status" value="1"/>
</dbReference>
<dbReference type="GO" id="GO:0016740">
    <property type="term" value="F:transferase activity"/>
    <property type="evidence" value="ECO:0007669"/>
    <property type="project" value="UniProtKB-KW"/>
</dbReference>
<dbReference type="SUPFAM" id="SSF52317">
    <property type="entry name" value="Class I glutamine amidotransferase-like"/>
    <property type="match status" value="1"/>
</dbReference>
<keyword evidence="2" id="KW-0808">Transferase</keyword>
<dbReference type="PROSITE" id="PS51273">
    <property type="entry name" value="GATASE_TYPE_1"/>
    <property type="match status" value="1"/>
</dbReference>
<dbReference type="Pfam" id="PF00117">
    <property type="entry name" value="GATase"/>
    <property type="match status" value="1"/>
</dbReference>
<organism evidence="2 3">
    <name type="scientific">Oceaniradius stylonematis</name>
    <dbReference type="NCBI Taxonomy" id="2184161"/>
    <lineage>
        <taxon>Bacteria</taxon>
        <taxon>Pseudomonadati</taxon>
        <taxon>Pseudomonadota</taxon>
        <taxon>Alphaproteobacteria</taxon>
        <taxon>Hyphomicrobiales</taxon>
        <taxon>Ahrensiaceae</taxon>
        <taxon>Oceaniradius</taxon>
    </lineage>
</organism>
<dbReference type="PANTHER" id="PTHR42695">
    <property type="entry name" value="GLUTAMINE AMIDOTRANSFERASE YLR126C-RELATED"/>
    <property type="match status" value="1"/>
</dbReference>
<reference evidence="2 3" key="1">
    <citation type="journal article" date="2018" name="Int. J. Syst. Bacteriol.">
        <title>Oceaniradius stylonemae gen. nov., sp. nov., isolated from a red alga, Stylonema cornu-cervi.</title>
        <authorList>
            <person name="Jeong S."/>
        </authorList>
    </citation>
    <scope>NUCLEOTIDE SEQUENCE [LARGE SCALE GENOMIC DNA]</scope>
    <source>
        <strain evidence="2 3">StC1</strain>
    </source>
</reference>
<dbReference type="CDD" id="cd01741">
    <property type="entry name" value="GATase1_1"/>
    <property type="match status" value="1"/>
</dbReference>
<evidence type="ECO:0000313" key="2">
    <source>
        <dbReference type="EMBL" id="RKF06948.1"/>
    </source>
</evidence>
<dbReference type="GO" id="GO:0005829">
    <property type="term" value="C:cytosol"/>
    <property type="evidence" value="ECO:0007669"/>
    <property type="project" value="TreeGrafter"/>
</dbReference>
<dbReference type="NCBIfam" id="NF006562">
    <property type="entry name" value="PRK09065.1"/>
    <property type="match status" value="1"/>
</dbReference>
<dbReference type="Gene3D" id="3.40.50.880">
    <property type="match status" value="1"/>
</dbReference>
<dbReference type="InterPro" id="IPR044992">
    <property type="entry name" value="ChyE-like"/>
</dbReference>
<protein>
    <submittedName>
        <fullName evidence="2">Glutamine amidotransferase</fullName>
    </submittedName>
</protein>
<name>A0A3A8AC85_9HYPH</name>
<dbReference type="Proteomes" id="UP000246132">
    <property type="component" value="Unassembled WGS sequence"/>
</dbReference>
<evidence type="ECO:0000313" key="3">
    <source>
        <dbReference type="Proteomes" id="UP000246132"/>
    </source>
</evidence>
<dbReference type="EMBL" id="QFWV02000005">
    <property type="protein sequence ID" value="RKF06948.1"/>
    <property type="molecule type" value="Genomic_DNA"/>
</dbReference>
<gene>
    <name evidence="2" type="ORF">DEM25_009950</name>
</gene>
<proteinExistence type="predicted"/>
<dbReference type="AlphaFoldDB" id="A0A3A8AC85"/>
<accession>A0A3A8AC85</accession>
<evidence type="ECO:0000259" key="1">
    <source>
        <dbReference type="Pfam" id="PF00117"/>
    </source>
</evidence>
<dbReference type="InterPro" id="IPR029062">
    <property type="entry name" value="Class_I_gatase-like"/>
</dbReference>